<proteinExistence type="predicted"/>
<accession>A0A5C3LR05</accession>
<keyword evidence="2" id="KW-1185">Reference proteome</keyword>
<organism evidence="1 2">
    <name type="scientific">Crucibulum laeve</name>
    <dbReference type="NCBI Taxonomy" id="68775"/>
    <lineage>
        <taxon>Eukaryota</taxon>
        <taxon>Fungi</taxon>
        <taxon>Dikarya</taxon>
        <taxon>Basidiomycota</taxon>
        <taxon>Agaricomycotina</taxon>
        <taxon>Agaricomycetes</taxon>
        <taxon>Agaricomycetidae</taxon>
        <taxon>Agaricales</taxon>
        <taxon>Agaricineae</taxon>
        <taxon>Nidulariaceae</taxon>
        <taxon>Crucibulum</taxon>
    </lineage>
</organism>
<dbReference type="Proteomes" id="UP000308652">
    <property type="component" value="Unassembled WGS sequence"/>
</dbReference>
<gene>
    <name evidence="1" type="ORF">BDQ12DRAFT_756654</name>
</gene>
<dbReference type="STRING" id="68775.A0A5C3LR05"/>
<sequence>MTLAGKLTYAAIAGIFRGPTRTDLNLVNPPINECNTRTQQLPPEHTSPAKTLEVTSPGNIDSFIQKDEGKYNERPTEAQFHEHSVGRGQDRNRILQDKVHSLSRQLALAEKNHQSDNRRLVSELNGIRDAYCTGKRQKEWLESHLRQQTIELDAVKQQVRILYTEHAQTTQLLESRTKELKAAQLFLTKTDEYSESELIHMVESLNSEIFQAAAILSESLGLEYISAGANIEVTESMGNVLGKPLVCILLQMKAHVTQDIDTLPVQVALQVIMITACMQIVHSWTLLDDHRYEGFMSSLYSKIQDSGDQAVSGRWRALTRAQFKHSNSTVKDLSFKIQNDIFAVLSLCGYSPTSSTLKDHLEAFYERLIIIIKGAFDLRTAIEEGMASTDLNLIAATAGMSFKVEWMDDAYADIKGTGTISAKEKVACTIDMGLQRNLFQSKTTLVLNERTILLRPKVVLVSVLGEAIPSAQ</sequence>
<dbReference type="AlphaFoldDB" id="A0A5C3LR05"/>
<evidence type="ECO:0000313" key="1">
    <source>
        <dbReference type="EMBL" id="TFK31141.1"/>
    </source>
</evidence>
<dbReference type="EMBL" id="ML213876">
    <property type="protein sequence ID" value="TFK31141.1"/>
    <property type="molecule type" value="Genomic_DNA"/>
</dbReference>
<evidence type="ECO:0000313" key="2">
    <source>
        <dbReference type="Proteomes" id="UP000308652"/>
    </source>
</evidence>
<dbReference type="OrthoDB" id="3147752at2759"/>
<name>A0A5C3LR05_9AGAR</name>
<reference evidence="1 2" key="1">
    <citation type="journal article" date="2019" name="Nat. Ecol. Evol.">
        <title>Megaphylogeny resolves global patterns of mushroom evolution.</title>
        <authorList>
            <person name="Varga T."/>
            <person name="Krizsan K."/>
            <person name="Foldi C."/>
            <person name="Dima B."/>
            <person name="Sanchez-Garcia M."/>
            <person name="Sanchez-Ramirez S."/>
            <person name="Szollosi G.J."/>
            <person name="Szarkandi J.G."/>
            <person name="Papp V."/>
            <person name="Albert L."/>
            <person name="Andreopoulos W."/>
            <person name="Angelini C."/>
            <person name="Antonin V."/>
            <person name="Barry K.W."/>
            <person name="Bougher N.L."/>
            <person name="Buchanan P."/>
            <person name="Buyck B."/>
            <person name="Bense V."/>
            <person name="Catcheside P."/>
            <person name="Chovatia M."/>
            <person name="Cooper J."/>
            <person name="Damon W."/>
            <person name="Desjardin D."/>
            <person name="Finy P."/>
            <person name="Geml J."/>
            <person name="Haridas S."/>
            <person name="Hughes K."/>
            <person name="Justo A."/>
            <person name="Karasinski D."/>
            <person name="Kautmanova I."/>
            <person name="Kiss B."/>
            <person name="Kocsube S."/>
            <person name="Kotiranta H."/>
            <person name="LaButti K.M."/>
            <person name="Lechner B.E."/>
            <person name="Liimatainen K."/>
            <person name="Lipzen A."/>
            <person name="Lukacs Z."/>
            <person name="Mihaltcheva S."/>
            <person name="Morgado L.N."/>
            <person name="Niskanen T."/>
            <person name="Noordeloos M.E."/>
            <person name="Ohm R.A."/>
            <person name="Ortiz-Santana B."/>
            <person name="Ovrebo C."/>
            <person name="Racz N."/>
            <person name="Riley R."/>
            <person name="Savchenko A."/>
            <person name="Shiryaev A."/>
            <person name="Soop K."/>
            <person name="Spirin V."/>
            <person name="Szebenyi C."/>
            <person name="Tomsovsky M."/>
            <person name="Tulloss R.E."/>
            <person name="Uehling J."/>
            <person name="Grigoriev I.V."/>
            <person name="Vagvolgyi C."/>
            <person name="Papp T."/>
            <person name="Martin F.M."/>
            <person name="Miettinen O."/>
            <person name="Hibbett D.S."/>
            <person name="Nagy L.G."/>
        </authorList>
    </citation>
    <scope>NUCLEOTIDE SEQUENCE [LARGE SCALE GENOMIC DNA]</scope>
    <source>
        <strain evidence="1 2">CBS 166.37</strain>
    </source>
</reference>
<protein>
    <submittedName>
        <fullName evidence="1">Uncharacterized protein</fullName>
    </submittedName>
</protein>